<dbReference type="AlphaFoldDB" id="A0A6S8U5M7"/>
<feature type="region of interest" description="Disordered" evidence="1">
    <location>
        <begin position="43"/>
        <end position="123"/>
    </location>
</feature>
<dbReference type="PANTHER" id="PTHR48125:SF10">
    <property type="entry name" value="OS12G0136300 PROTEIN"/>
    <property type="match status" value="1"/>
</dbReference>
<feature type="region of interest" description="Disordered" evidence="1">
    <location>
        <begin position="1"/>
        <end position="28"/>
    </location>
</feature>
<dbReference type="EMBL" id="HBIO01012749">
    <property type="protein sequence ID" value="CAE0465075.1"/>
    <property type="molecule type" value="Transcribed_RNA"/>
</dbReference>
<feature type="region of interest" description="Disordered" evidence="1">
    <location>
        <begin position="554"/>
        <end position="586"/>
    </location>
</feature>
<feature type="compositionally biased region" description="Basic and acidic residues" evidence="1">
    <location>
        <begin position="87"/>
        <end position="105"/>
    </location>
</feature>
<name>A0A6S8U5M7_9STRA</name>
<proteinExistence type="predicted"/>
<gene>
    <name evidence="2" type="ORF">CDEB00056_LOCUS9916</name>
    <name evidence="3" type="ORF">CDEB00056_LOCUS9917</name>
</gene>
<dbReference type="EMBL" id="HBIO01012750">
    <property type="protein sequence ID" value="CAE0465076.1"/>
    <property type="molecule type" value="Transcribed_RNA"/>
</dbReference>
<feature type="compositionally biased region" description="Low complexity" evidence="1">
    <location>
        <begin position="108"/>
        <end position="123"/>
    </location>
</feature>
<reference evidence="3" key="1">
    <citation type="submission" date="2021-01" db="EMBL/GenBank/DDBJ databases">
        <authorList>
            <person name="Corre E."/>
            <person name="Pelletier E."/>
            <person name="Niang G."/>
            <person name="Scheremetjew M."/>
            <person name="Finn R."/>
            <person name="Kale V."/>
            <person name="Holt S."/>
            <person name="Cochrane G."/>
            <person name="Meng A."/>
            <person name="Brown T."/>
            <person name="Cohen L."/>
        </authorList>
    </citation>
    <scope>NUCLEOTIDE SEQUENCE</scope>
    <source>
        <strain evidence="3">MM31A-1</strain>
    </source>
</reference>
<feature type="compositionally biased region" description="Polar residues" evidence="1">
    <location>
        <begin position="569"/>
        <end position="581"/>
    </location>
</feature>
<feature type="region of interest" description="Disordered" evidence="1">
    <location>
        <begin position="642"/>
        <end position="666"/>
    </location>
</feature>
<organism evidence="3">
    <name type="scientific">Chaetoceros debilis</name>
    <dbReference type="NCBI Taxonomy" id="122233"/>
    <lineage>
        <taxon>Eukaryota</taxon>
        <taxon>Sar</taxon>
        <taxon>Stramenopiles</taxon>
        <taxon>Ochrophyta</taxon>
        <taxon>Bacillariophyta</taxon>
        <taxon>Coscinodiscophyceae</taxon>
        <taxon>Chaetocerotophycidae</taxon>
        <taxon>Chaetocerotales</taxon>
        <taxon>Chaetocerotaceae</taxon>
        <taxon>Chaetoceros</taxon>
    </lineage>
</organism>
<protein>
    <submittedName>
        <fullName evidence="3">Uncharacterized protein</fullName>
    </submittedName>
</protein>
<evidence type="ECO:0000256" key="1">
    <source>
        <dbReference type="SAM" id="MobiDB-lite"/>
    </source>
</evidence>
<sequence>MMLSKPKPSDDEIVEEQPTLEMPAEILDTDEKQAEIERRLAMLGIADEPEKEPEPTPAPDQEPEPVEVKEPKAPVVPAPVVEMTAPEEPKVVVEEAKPEPVKEPVPEPVKAAPKPVAAASSAKSNKSALLARIMAAQERAKQAQLKQAAQEQPESVQFEKEKMLKALNGISDEDTKKKEEPLSMSSFKAPSMPPPPMPTMTMEKSGKPAPPSFEMFEMQMNQQPMMMAPPPPAPTMMAPPSMAMPMAPPTQAAPPAFDSISLDIFEAPTASAPPSAPSAPPVEAVAQPSADFLSDFGGIMPVAPPPMQQEENVDDVCDYDFDGNQLSHVEKARMIEEQRAIMEQIAKEASNEKTSMAAIKADAFANRMAGNGPVAAGVDGFSASDVEEQRRIMEQIEAAAKQKSEEAPSAATSSVDIGGGKKVALHGSEKTQEAIDKGTAALVLCLNCNNWMQVAETATLMFCPICSVVSPVVPQDQIMSKEEILQMEEDRKLAEALQAEDYGAAGDDGASEYPANRSRQRTAAAGAAAAGSAEKSWWDSISDTLDSYVNGEPEIDESKRSAEIGENRGTYSPTRLHSVTTGEEGDERVGLMEGGGGGDYPAARVAQGKPLFSCVVDSISNTANMMLGEQDEEVHGVDTTSFLTTPNVGRNRNEPAGKYYAVPEHD</sequence>
<accession>A0A6S8U5M7</accession>
<evidence type="ECO:0000313" key="3">
    <source>
        <dbReference type="EMBL" id="CAE0465076.1"/>
    </source>
</evidence>
<feature type="compositionally biased region" description="Basic and acidic residues" evidence="1">
    <location>
        <begin position="556"/>
        <end position="566"/>
    </location>
</feature>
<dbReference type="PANTHER" id="PTHR48125">
    <property type="entry name" value="LP07818P1"/>
    <property type="match status" value="1"/>
</dbReference>
<feature type="compositionally biased region" description="Low complexity" evidence="1">
    <location>
        <begin position="73"/>
        <end position="86"/>
    </location>
</feature>
<feature type="region of interest" description="Disordered" evidence="1">
    <location>
        <begin position="167"/>
        <end position="207"/>
    </location>
</feature>
<evidence type="ECO:0000313" key="2">
    <source>
        <dbReference type="EMBL" id="CAE0465075.1"/>
    </source>
</evidence>